<dbReference type="AlphaFoldDB" id="A0A139HHS2"/>
<feature type="signal peptide" evidence="1">
    <location>
        <begin position="1"/>
        <end position="24"/>
    </location>
</feature>
<gene>
    <name evidence="2" type="ORF">AC578_6564</name>
</gene>
<accession>A0A139HHS2</accession>
<name>A0A139HHS2_9PEZI</name>
<dbReference type="Gene3D" id="3.50.50.60">
    <property type="entry name" value="FAD/NAD(P)-binding domain"/>
    <property type="match status" value="1"/>
</dbReference>
<evidence type="ECO:0000313" key="3">
    <source>
        <dbReference type="Proteomes" id="UP000070133"/>
    </source>
</evidence>
<dbReference type="STRING" id="321146.A0A139HHS2"/>
<organism evidence="2 3">
    <name type="scientific">Pseudocercospora eumusae</name>
    <dbReference type="NCBI Taxonomy" id="321146"/>
    <lineage>
        <taxon>Eukaryota</taxon>
        <taxon>Fungi</taxon>
        <taxon>Dikarya</taxon>
        <taxon>Ascomycota</taxon>
        <taxon>Pezizomycotina</taxon>
        <taxon>Dothideomycetes</taxon>
        <taxon>Dothideomycetidae</taxon>
        <taxon>Mycosphaerellales</taxon>
        <taxon>Mycosphaerellaceae</taxon>
        <taxon>Pseudocercospora</taxon>
    </lineage>
</organism>
<sequence length="131" mass="14428">MKSFWLPYLWLRAVLPTLLGRSRAESNVARGTEVPVWLTYLDFSNGVAPEVSSFTFGITGENITYGLFGEDERLLVDSRGYITIIKGEAWTFLDGDDSPGLLLNTIVADISRSHHGVTVHDEDGSCISAFS</sequence>
<dbReference type="Gene3D" id="3.90.660.10">
    <property type="match status" value="1"/>
</dbReference>
<comment type="caution">
    <text evidence="2">The sequence shown here is derived from an EMBL/GenBank/DDBJ whole genome shotgun (WGS) entry which is preliminary data.</text>
</comment>
<protein>
    <submittedName>
        <fullName evidence="2">Uncharacterized protein</fullName>
    </submittedName>
</protein>
<keyword evidence="1" id="KW-0732">Signal</keyword>
<reference evidence="2 3" key="1">
    <citation type="submission" date="2015-07" db="EMBL/GenBank/DDBJ databases">
        <title>Comparative genomics of the Sigatoka disease complex on banana suggests a link between parallel evolutionary changes in Pseudocercospora fijiensis and Pseudocercospora eumusae and increased virulence on the banana host.</title>
        <authorList>
            <person name="Chang T.-C."/>
            <person name="Salvucci A."/>
            <person name="Crous P.W."/>
            <person name="Stergiopoulos I."/>
        </authorList>
    </citation>
    <scope>NUCLEOTIDE SEQUENCE [LARGE SCALE GENOMIC DNA]</scope>
    <source>
        <strain evidence="2 3">CBS 114824</strain>
    </source>
</reference>
<evidence type="ECO:0000313" key="2">
    <source>
        <dbReference type="EMBL" id="KXT02021.1"/>
    </source>
</evidence>
<dbReference type="OrthoDB" id="3646831at2759"/>
<dbReference type="Proteomes" id="UP000070133">
    <property type="component" value="Unassembled WGS sequence"/>
</dbReference>
<dbReference type="InterPro" id="IPR036188">
    <property type="entry name" value="FAD/NAD-bd_sf"/>
</dbReference>
<evidence type="ECO:0000256" key="1">
    <source>
        <dbReference type="SAM" id="SignalP"/>
    </source>
</evidence>
<proteinExistence type="predicted"/>
<feature type="chain" id="PRO_5007806612" evidence="1">
    <location>
        <begin position="25"/>
        <end position="131"/>
    </location>
</feature>
<keyword evidence="3" id="KW-1185">Reference proteome</keyword>
<dbReference type="EMBL" id="LFZN01000047">
    <property type="protein sequence ID" value="KXT02021.1"/>
    <property type="molecule type" value="Genomic_DNA"/>
</dbReference>